<dbReference type="PANTHER" id="PTHR30292:SF0">
    <property type="entry name" value="5-OXOPROLINASE SUBUNIT A"/>
    <property type="match status" value="1"/>
</dbReference>
<name>A0A9E7C033_9ACTN</name>
<dbReference type="Proteomes" id="UP001162834">
    <property type="component" value="Chromosome"/>
</dbReference>
<dbReference type="SUPFAM" id="SSF88713">
    <property type="entry name" value="Glycoside hydrolase/deacetylase"/>
    <property type="match status" value="1"/>
</dbReference>
<dbReference type="GO" id="GO:0017168">
    <property type="term" value="F:5-oxoprolinase (ATP-hydrolyzing) activity"/>
    <property type="evidence" value="ECO:0007669"/>
    <property type="project" value="UniProtKB-EC"/>
</dbReference>
<dbReference type="KEGG" id="sbae:DSM104329_02353"/>
<gene>
    <name evidence="1" type="primary">pxpA</name>
    <name evidence="1" type="ORF">DSM104329_02353</name>
</gene>
<dbReference type="PANTHER" id="PTHR30292">
    <property type="entry name" value="UNCHARACTERIZED PROTEIN YBGL-RELATED"/>
    <property type="match status" value="1"/>
</dbReference>
<organism evidence="1 2">
    <name type="scientific">Capillimicrobium parvum</name>
    <dbReference type="NCBI Taxonomy" id="2884022"/>
    <lineage>
        <taxon>Bacteria</taxon>
        <taxon>Bacillati</taxon>
        <taxon>Actinomycetota</taxon>
        <taxon>Thermoleophilia</taxon>
        <taxon>Solirubrobacterales</taxon>
        <taxon>Capillimicrobiaceae</taxon>
        <taxon>Capillimicrobium</taxon>
    </lineage>
</organism>
<dbReference type="InterPro" id="IPR005501">
    <property type="entry name" value="LamB/YcsF/PxpA-like"/>
</dbReference>
<evidence type="ECO:0000313" key="1">
    <source>
        <dbReference type="EMBL" id="UGS35956.1"/>
    </source>
</evidence>
<dbReference type="AlphaFoldDB" id="A0A9E7C033"/>
<dbReference type="GO" id="GO:0005975">
    <property type="term" value="P:carbohydrate metabolic process"/>
    <property type="evidence" value="ECO:0007669"/>
    <property type="project" value="InterPro"/>
</dbReference>
<keyword evidence="2" id="KW-1185">Reference proteome</keyword>
<dbReference type="NCBIfam" id="NF003814">
    <property type="entry name" value="PRK05406.1-3"/>
    <property type="match status" value="1"/>
</dbReference>
<dbReference type="InterPro" id="IPR011330">
    <property type="entry name" value="Glyco_hydro/deAcase_b/a-brl"/>
</dbReference>
<evidence type="ECO:0000313" key="2">
    <source>
        <dbReference type="Proteomes" id="UP001162834"/>
    </source>
</evidence>
<sequence length="259" mass="27920">MRTVDINSDLGESFGNWRMGNDEALIPEITTANVACGFHASDPVTMVQTVERCKQHGVAVGAHPGLPDLLGFGRRPMAISPDDAYAYVLYQAGALQGVLRSVGLTLHHIKPHGAMYSILRDDQELAPAAAEAIAQAMDEPVVYWPAPTDAALPNECRRRGIRVVGEIYPDLEYAPDGRLILQRAKHHTDVAEATAQVRRWLDTGRVATPDGTPVEIDAESICLHGDGPNAVEVTQAVKRTVEEAGFRVGPLDATTEVTA</sequence>
<protein>
    <submittedName>
        <fullName evidence="1">5-oxoprolinase subunit A</fullName>
        <ecNumber evidence="1">3.5.2.9</ecNumber>
    </submittedName>
</protein>
<accession>A0A9E7C033</accession>
<keyword evidence="1" id="KW-0378">Hydrolase</keyword>
<reference evidence="1" key="1">
    <citation type="journal article" date="2022" name="Int. J. Syst. Evol. Microbiol.">
        <title>Pseudomonas aegrilactucae sp. nov. and Pseudomonas morbosilactucae sp. nov., pathogens causing bacterial rot of lettuce in Japan.</title>
        <authorList>
            <person name="Sawada H."/>
            <person name="Fujikawa T."/>
            <person name="Satou M."/>
        </authorList>
    </citation>
    <scope>NUCLEOTIDE SEQUENCE</scope>
    <source>
        <strain evidence="1">0166_1</strain>
    </source>
</reference>
<dbReference type="EMBL" id="CP087164">
    <property type="protein sequence ID" value="UGS35956.1"/>
    <property type="molecule type" value="Genomic_DNA"/>
</dbReference>
<dbReference type="CDD" id="cd10787">
    <property type="entry name" value="LamB_YcsF_like"/>
    <property type="match status" value="1"/>
</dbReference>
<dbReference type="RefSeq" id="WP_259315634.1">
    <property type="nucleotide sequence ID" value="NZ_CP087164.1"/>
</dbReference>
<proteinExistence type="predicted"/>
<dbReference type="Pfam" id="PF03746">
    <property type="entry name" value="LamB_YcsF"/>
    <property type="match status" value="1"/>
</dbReference>
<dbReference type="NCBIfam" id="NF003816">
    <property type="entry name" value="PRK05406.1-5"/>
    <property type="match status" value="1"/>
</dbReference>
<dbReference type="EC" id="3.5.2.9" evidence="1"/>
<dbReference type="Gene3D" id="3.20.20.370">
    <property type="entry name" value="Glycoside hydrolase/deacetylase"/>
    <property type="match status" value="1"/>
</dbReference>